<dbReference type="HOGENOM" id="CLU_035710_0_0_12"/>
<organism evidence="3 4">
    <name type="scientific">Salinispira pacifica</name>
    <dbReference type="NCBI Taxonomy" id="1307761"/>
    <lineage>
        <taxon>Bacteria</taxon>
        <taxon>Pseudomonadati</taxon>
        <taxon>Spirochaetota</taxon>
        <taxon>Spirochaetia</taxon>
        <taxon>Spirochaetales</taxon>
        <taxon>Spirochaetaceae</taxon>
        <taxon>Salinispira</taxon>
    </lineage>
</organism>
<reference evidence="3 4" key="1">
    <citation type="journal article" date="2015" name="Stand. Genomic Sci.">
        <title>Complete genome sequence and description of Salinispira pacifica gen. nov., sp. nov., a novel spirochaete isolated form a hypersaline microbial mat.</title>
        <authorList>
            <person name="Ben Hania W."/>
            <person name="Joseph M."/>
            <person name="Schumann P."/>
            <person name="Bunk B."/>
            <person name="Fiebig A."/>
            <person name="Sproer C."/>
            <person name="Klenk H.P."/>
            <person name="Fardeau M.L."/>
            <person name="Spring S."/>
        </authorList>
    </citation>
    <scope>NUCLEOTIDE SEQUENCE [LARGE SCALE GENOMIC DNA]</scope>
    <source>
        <strain evidence="3 4">L21-RPul-D2</strain>
    </source>
</reference>
<dbReference type="KEGG" id="slr:L21SP2_1915"/>
<dbReference type="STRING" id="1307761.L21SP2_1915"/>
<dbReference type="NCBIfam" id="TIGR04321">
    <property type="entry name" value="spiroSPASM"/>
    <property type="match status" value="1"/>
</dbReference>
<evidence type="ECO:0000313" key="3">
    <source>
        <dbReference type="EMBL" id="AHC15288.1"/>
    </source>
</evidence>
<proteinExistence type="predicted"/>
<gene>
    <name evidence="3" type="ORF">L21SP2_1915</name>
</gene>
<sequence>MKNSGPSQRVFPVVNFSHPRTVKLDTAHLQKLATFLRRFVESHDSVHPRLILIVSPEEIRSSREQAEITEFETLISTIDGLSVKTAPIPGTAENEAAGRHTGKKAPMSSLLKTMEHHVGEGYSPESEELPPAVFHFWADAAFLNLQVNSEILGLHETYLSEYVFAEGFPGGVSGVLVSREIFPKLIQDAGELPATRDGFFNVILKDINAYDIETVVSPADLRMLRLELYRDRTLNSLICDSLSPFLNEHTTAEDLCAVIEENRSAYRSLPAHIMLEISGSRRQHPSYLPSGGNDSVPESDASAGDPTAAAEDVSVKNFRSILDSIVKLVEDPVITLGARNEPALHRDFPGILSAAAEYTDKVSFVIETSGIGWTPRAVEALNGLPRESVNLIVCLDAVDPQLYAALRGSGYEEAMGFIDLCIRELNCGLYVQAVRMKDNEEHLMNFYNHWKGRDVEVIIQKYNDFSQTLPDRKVTDLSPLNRHECWHLKRELYIRLDGEVFACPNHALIPGEETFNFGNVYTDNMNSIWEAGRHLYLRHLEDDLPEVCRKCDEWYTFNF</sequence>
<name>V5WHJ6_9SPIO</name>
<feature type="region of interest" description="Disordered" evidence="1">
    <location>
        <begin position="282"/>
        <end position="308"/>
    </location>
</feature>
<dbReference type="EMBL" id="CP006939">
    <property type="protein sequence ID" value="AHC15288.1"/>
    <property type="molecule type" value="Genomic_DNA"/>
</dbReference>
<evidence type="ECO:0000259" key="2">
    <source>
        <dbReference type="Pfam" id="PF13186"/>
    </source>
</evidence>
<dbReference type="InterPro" id="IPR058240">
    <property type="entry name" value="rSAM_sf"/>
</dbReference>
<dbReference type="InterPro" id="IPR023885">
    <property type="entry name" value="4Fe4S-binding_SPASM_dom"/>
</dbReference>
<accession>V5WHJ6</accession>
<protein>
    <recommendedName>
        <fullName evidence="2">4Fe4S-binding SPASM domain-containing protein</fullName>
    </recommendedName>
</protein>
<dbReference type="InterPro" id="IPR027608">
    <property type="entry name" value="Spiro_SPASM"/>
</dbReference>
<evidence type="ECO:0000313" key="4">
    <source>
        <dbReference type="Proteomes" id="UP000018680"/>
    </source>
</evidence>
<evidence type="ECO:0000256" key="1">
    <source>
        <dbReference type="SAM" id="MobiDB-lite"/>
    </source>
</evidence>
<dbReference type="AlphaFoldDB" id="V5WHJ6"/>
<dbReference type="InterPro" id="IPR013785">
    <property type="entry name" value="Aldolase_TIM"/>
</dbReference>
<keyword evidence="4" id="KW-1185">Reference proteome</keyword>
<dbReference type="SUPFAM" id="SSF102114">
    <property type="entry name" value="Radical SAM enzymes"/>
    <property type="match status" value="1"/>
</dbReference>
<dbReference type="OrthoDB" id="335556at2"/>
<dbReference type="RefSeq" id="WP_024268205.1">
    <property type="nucleotide sequence ID" value="NC_023035.1"/>
</dbReference>
<dbReference type="Proteomes" id="UP000018680">
    <property type="component" value="Chromosome"/>
</dbReference>
<dbReference type="Gene3D" id="3.20.20.70">
    <property type="entry name" value="Aldolase class I"/>
    <property type="match status" value="1"/>
</dbReference>
<dbReference type="PANTHER" id="PTHR11228:SF7">
    <property type="entry name" value="PQQA PEPTIDE CYCLASE"/>
    <property type="match status" value="1"/>
</dbReference>
<feature type="domain" description="4Fe4S-binding SPASM" evidence="2">
    <location>
        <begin position="485"/>
        <end position="552"/>
    </location>
</feature>
<dbReference type="Pfam" id="PF13186">
    <property type="entry name" value="SPASM"/>
    <property type="match status" value="1"/>
</dbReference>
<dbReference type="PANTHER" id="PTHR11228">
    <property type="entry name" value="RADICAL SAM DOMAIN PROTEIN"/>
    <property type="match status" value="1"/>
</dbReference>
<dbReference type="CDD" id="cd21109">
    <property type="entry name" value="SPASM"/>
    <property type="match status" value="1"/>
</dbReference>
<dbReference type="eggNOG" id="COG0535">
    <property type="taxonomic scope" value="Bacteria"/>
</dbReference>
<dbReference type="InterPro" id="IPR050377">
    <property type="entry name" value="Radical_SAM_PqqE_MftC-like"/>
</dbReference>